<feature type="region of interest" description="Disordered" evidence="4">
    <location>
        <begin position="1"/>
        <end position="38"/>
    </location>
</feature>
<dbReference type="InterPro" id="IPR000595">
    <property type="entry name" value="cNMP-bd_dom"/>
</dbReference>
<dbReference type="SUPFAM" id="SSF46785">
    <property type="entry name" value="Winged helix' DNA-binding domain"/>
    <property type="match status" value="1"/>
</dbReference>
<accession>A0A6I3KHL6</accession>
<feature type="domain" description="HTH crp-type" evidence="5">
    <location>
        <begin position="153"/>
        <end position="226"/>
    </location>
</feature>
<dbReference type="AlphaFoldDB" id="A0A6I3KHL6"/>
<evidence type="ECO:0000256" key="1">
    <source>
        <dbReference type="ARBA" id="ARBA00023015"/>
    </source>
</evidence>
<evidence type="ECO:0000259" key="5">
    <source>
        <dbReference type="PROSITE" id="PS51063"/>
    </source>
</evidence>
<evidence type="ECO:0000313" key="7">
    <source>
        <dbReference type="Proteomes" id="UP000440694"/>
    </source>
</evidence>
<keyword evidence="3" id="KW-0804">Transcription</keyword>
<keyword evidence="1" id="KW-0805">Transcription regulation</keyword>
<dbReference type="InterPro" id="IPR036390">
    <property type="entry name" value="WH_DNA-bd_sf"/>
</dbReference>
<evidence type="ECO:0000256" key="3">
    <source>
        <dbReference type="ARBA" id="ARBA00023163"/>
    </source>
</evidence>
<dbReference type="Gene3D" id="1.10.10.10">
    <property type="entry name" value="Winged helix-like DNA-binding domain superfamily/Winged helix DNA-binding domain"/>
    <property type="match status" value="1"/>
</dbReference>
<dbReference type="InterPro" id="IPR036388">
    <property type="entry name" value="WH-like_DNA-bd_sf"/>
</dbReference>
<dbReference type="Gene3D" id="2.60.120.10">
    <property type="entry name" value="Jelly Rolls"/>
    <property type="match status" value="1"/>
</dbReference>
<proteinExistence type="predicted"/>
<dbReference type="Pfam" id="PF00027">
    <property type="entry name" value="cNMP_binding"/>
    <property type="match status" value="1"/>
</dbReference>
<dbReference type="GO" id="GO:0006355">
    <property type="term" value="P:regulation of DNA-templated transcription"/>
    <property type="evidence" value="ECO:0007669"/>
    <property type="project" value="InterPro"/>
</dbReference>
<reference evidence="6 7" key="1">
    <citation type="submission" date="2019-11" db="EMBL/GenBank/DDBJ databases">
        <title>Identification of a novel strain.</title>
        <authorList>
            <person name="Xu Q."/>
            <person name="Wang G."/>
        </authorList>
    </citation>
    <scope>NUCLEOTIDE SEQUENCE [LARGE SCALE GENOMIC DNA]</scope>
    <source>
        <strain evidence="7">xq</strain>
    </source>
</reference>
<dbReference type="PROSITE" id="PS51063">
    <property type="entry name" value="HTH_CRP_2"/>
    <property type="match status" value="1"/>
</dbReference>
<dbReference type="CDD" id="cd00038">
    <property type="entry name" value="CAP_ED"/>
    <property type="match status" value="1"/>
</dbReference>
<feature type="compositionally biased region" description="Polar residues" evidence="4">
    <location>
        <begin position="1"/>
        <end position="22"/>
    </location>
</feature>
<dbReference type="SMART" id="SM00419">
    <property type="entry name" value="HTH_CRP"/>
    <property type="match status" value="1"/>
</dbReference>
<keyword evidence="2" id="KW-0238">DNA-binding</keyword>
<name>A0A6I3KHL6_9HYPH</name>
<dbReference type="InterPro" id="IPR018490">
    <property type="entry name" value="cNMP-bd_dom_sf"/>
</dbReference>
<dbReference type="RefSeq" id="WP_154738017.1">
    <property type="nucleotide sequence ID" value="NZ_WMBQ01000001.1"/>
</dbReference>
<dbReference type="Pfam" id="PF13545">
    <property type="entry name" value="HTH_Crp_2"/>
    <property type="match status" value="1"/>
</dbReference>
<dbReference type="InterPro" id="IPR012318">
    <property type="entry name" value="HTH_CRP"/>
</dbReference>
<comment type="caution">
    <text evidence="6">The sequence shown here is derived from an EMBL/GenBank/DDBJ whole genome shotgun (WGS) entry which is preliminary data.</text>
</comment>
<dbReference type="EMBL" id="WMBQ01000001">
    <property type="protein sequence ID" value="MTD93480.1"/>
    <property type="molecule type" value="Genomic_DNA"/>
</dbReference>
<dbReference type="PRINTS" id="PR00034">
    <property type="entry name" value="HTHCRP"/>
</dbReference>
<sequence length="248" mass="26484">MSLLSQTAASPAVSPQQTSQRSVPPGAAPEQQMREHATAVRTRRRQRLALDHAPAEVVYVVRSGLLAIETAAPGKHRQLLELFYPGDIVRRALVPELPGVALTALGVSEVWRLPARSFDALLAASPEQCVLARRRLAEQHARATLHASIVGALTGDERFASLLIEIGLRLGSSAPTGMALDVPLSRTDIADYLALNPDTLSRITSRFRARGLLLSARSGRTVLPAWEALCAATPVAAALLALHTPRAA</sequence>
<organism evidence="6 7">
    <name type="scientific">Hyphomicrobium album</name>
    <dbReference type="NCBI Taxonomy" id="2665159"/>
    <lineage>
        <taxon>Bacteria</taxon>
        <taxon>Pseudomonadati</taxon>
        <taxon>Pseudomonadota</taxon>
        <taxon>Alphaproteobacteria</taxon>
        <taxon>Hyphomicrobiales</taxon>
        <taxon>Hyphomicrobiaceae</taxon>
        <taxon>Hyphomicrobium</taxon>
    </lineage>
</organism>
<evidence type="ECO:0000256" key="2">
    <source>
        <dbReference type="ARBA" id="ARBA00023125"/>
    </source>
</evidence>
<gene>
    <name evidence="6" type="ORF">GIW81_03920</name>
</gene>
<protein>
    <submittedName>
        <fullName evidence="6">Helix-turn-helix domain-containing protein</fullName>
    </submittedName>
</protein>
<dbReference type="InterPro" id="IPR014710">
    <property type="entry name" value="RmlC-like_jellyroll"/>
</dbReference>
<dbReference type="Proteomes" id="UP000440694">
    <property type="component" value="Unassembled WGS sequence"/>
</dbReference>
<dbReference type="SUPFAM" id="SSF51206">
    <property type="entry name" value="cAMP-binding domain-like"/>
    <property type="match status" value="1"/>
</dbReference>
<evidence type="ECO:0000313" key="6">
    <source>
        <dbReference type="EMBL" id="MTD93480.1"/>
    </source>
</evidence>
<evidence type="ECO:0000256" key="4">
    <source>
        <dbReference type="SAM" id="MobiDB-lite"/>
    </source>
</evidence>
<keyword evidence="7" id="KW-1185">Reference proteome</keyword>
<dbReference type="GO" id="GO:0003677">
    <property type="term" value="F:DNA binding"/>
    <property type="evidence" value="ECO:0007669"/>
    <property type="project" value="UniProtKB-KW"/>
</dbReference>